<accession>A0A1J5F9Q6</accession>
<feature type="domain" description="DNA methylase adenine-specific" evidence="5">
    <location>
        <begin position="301"/>
        <end position="567"/>
    </location>
</feature>
<dbReference type="AlphaFoldDB" id="A0A1J5F9Q6"/>
<dbReference type="Proteomes" id="UP000183922">
    <property type="component" value="Unassembled WGS sequence"/>
</dbReference>
<dbReference type="PANTHER" id="PTHR33841:SF1">
    <property type="entry name" value="DNA METHYLTRANSFERASE A"/>
    <property type="match status" value="1"/>
</dbReference>
<evidence type="ECO:0000256" key="3">
    <source>
        <dbReference type="ARBA" id="ARBA00022679"/>
    </source>
</evidence>
<evidence type="ECO:0000256" key="2">
    <source>
        <dbReference type="ARBA" id="ARBA00022603"/>
    </source>
</evidence>
<comment type="caution">
    <text evidence="6">The sequence shown here is derived from an EMBL/GenBank/DDBJ whole genome shotgun (WGS) entry which is preliminary data.</text>
</comment>
<evidence type="ECO:0000256" key="4">
    <source>
        <dbReference type="ARBA" id="ARBA00047942"/>
    </source>
</evidence>
<dbReference type="GO" id="GO:0009007">
    <property type="term" value="F:site-specific DNA-methyltransferase (adenine-specific) activity"/>
    <property type="evidence" value="ECO:0007669"/>
    <property type="project" value="UniProtKB-EC"/>
</dbReference>
<dbReference type="PANTHER" id="PTHR33841">
    <property type="entry name" value="DNA METHYLTRANSFERASE YEEA-RELATED"/>
    <property type="match status" value="1"/>
</dbReference>
<protein>
    <recommendedName>
        <fullName evidence="1">site-specific DNA-methyltransferase (adenine-specific)</fullName>
        <ecNumber evidence="1">2.1.1.72</ecNumber>
    </recommendedName>
</protein>
<dbReference type="GO" id="GO:0032259">
    <property type="term" value="P:methylation"/>
    <property type="evidence" value="ECO:0007669"/>
    <property type="project" value="UniProtKB-KW"/>
</dbReference>
<comment type="catalytic activity">
    <reaction evidence="4">
        <text>a 2'-deoxyadenosine in DNA + S-adenosyl-L-methionine = an N(6)-methyl-2'-deoxyadenosine in DNA + S-adenosyl-L-homocysteine + H(+)</text>
        <dbReference type="Rhea" id="RHEA:15197"/>
        <dbReference type="Rhea" id="RHEA-COMP:12418"/>
        <dbReference type="Rhea" id="RHEA-COMP:12419"/>
        <dbReference type="ChEBI" id="CHEBI:15378"/>
        <dbReference type="ChEBI" id="CHEBI:57856"/>
        <dbReference type="ChEBI" id="CHEBI:59789"/>
        <dbReference type="ChEBI" id="CHEBI:90615"/>
        <dbReference type="ChEBI" id="CHEBI:90616"/>
        <dbReference type="EC" id="2.1.1.72"/>
    </reaction>
</comment>
<dbReference type="GO" id="GO:0008170">
    <property type="term" value="F:N-methyltransferase activity"/>
    <property type="evidence" value="ECO:0007669"/>
    <property type="project" value="InterPro"/>
</dbReference>
<evidence type="ECO:0000256" key="1">
    <source>
        <dbReference type="ARBA" id="ARBA00011900"/>
    </source>
</evidence>
<keyword evidence="2" id="KW-0489">Methyltransferase</keyword>
<dbReference type="EMBL" id="MNYR01000003">
    <property type="protein sequence ID" value="OIP56916.1"/>
    <property type="molecule type" value="Genomic_DNA"/>
</dbReference>
<dbReference type="Gene3D" id="3.40.50.150">
    <property type="entry name" value="Vaccinia Virus protein VP39"/>
    <property type="match status" value="1"/>
</dbReference>
<reference evidence="6 7" key="1">
    <citation type="journal article" date="2016" name="Environ. Microbiol.">
        <title>Genomic resolution of a cold subsurface aquifer community provides metabolic insights for novel microbes adapted to high CO concentrations.</title>
        <authorList>
            <person name="Probst A.J."/>
            <person name="Castelle C.J."/>
            <person name="Singh A."/>
            <person name="Brown C.T."/>
            <person name="Anantharaman K."/>
            <person name="Sharon I."/>
            <person name="Hug L.A."/>
            <person name="Burstein D."/>
            <person name="Emerson J.B."/>
            <person name="Thomas B.C."/>
            <person name="Banfield J.F."/>
        </authorList>
    </citation>
    <scope>NUCLEOTIDE SEQUENCE [LARGE SCALE GENOMIC DNA]</scope>
    <source>
        <strain evidence="6">CG2_30_39_24</strain>
    </source>
</reference>
<evidence type="ECO:0000259" key="5">
    <source>
        <dbReference type="Pfam" id="PF02384"/>
    </source>
</evidence>
<dbReference type="EC" id="2.1.1.72" evidence="1"/>
<proteinExistence type="predicted"/>
<dbReference type="InterPro" id="IPR029063">
    <property type="entry name" value="SAM-dependent_MTases_sf"/>
</dbReference>
<dbReference type="STRING" id="1805236.AUK13_00110"/>
<evidence type="ECO:0000313" key="6">
    <source>
        <dbReference type="EMBL" id="OIP56916.1"/>
    </source>
</evidence>
<evidence type="ECO:0000313" key="7">
    <source>
        <dbReference type="Proteomes" id="UP000183922"/>
    </source>
</evidence>
<dbReference type="InterPro" id="IPR003356">
    <property type="entry name" value="DNA_methylase_A-5"/>
</dbReference>
<sequence length="612" mass="70706">MLNKYLKKIYGQCIAGNAREESYYPVLLNLFEEFFKVKQIRNGNITQLPKGVEGGNPDFVVRRGKELLGYIEAKDFGKVDNLELVTESEQIERYKDNFENFILTNFVEFWLWRKSEKKWVKKVKIQQPNIISKIKTLTPVANEKDLLELLSEFVEFSIPERKSAKSLAIDLASRAKRMKAPLLEELNNNVETDVDKIYKAFQEYLMPDLSKENFADIYAQTIAYGLFIARLQYKGERKEFNRTLARDLIPKNLKILKQMFSFVSARNLTNNIDHIIDDIATVLAYCDIEKIKNDLHKEKGKDPIVHFYETFLIEYDPEKRKRMGEYYTPVQVTEYIINSINDLLKDEFDKKLGFASEGVTLLDFASGTCTFPAQAIIKAKEEIDQSSQPGNWHEIVKKHILENFYAFEISMASWIIGHLKIALLLEDSGYKMENGDKFNLYLTNTLDFSKIEGQGGIFENVLKEEAEVAGKIKRNKKILVITGNPPYLANSSNIIQKGTEFYNVYESYKEIVRKEEKNIKPLSDDYIKFIAFAHYKIKQAGKGIVGIITNNSYLDGLIHRDLRRKLSEDFDEIYILNLHGNSKRKEKNPAGGKDENVFNIQQGVGIILLVKK</sequence>
<dbReference type="SUPFAM" id="SSF53335">
    <property type="entry name" value="S-adenosyl-L-methionine-dependent methyltransferases"/>
    <property type="match status" value="1"/>
</dbReference>
<organism evidence="6 7">
    <name type="scientific">Candidatus Kuenenbacteria bacterium CG2_30_39_24</name>
    <dbReference type="NCBI Taxonomy" id="1805236"/>
    <lineage>
        <taxon>Bacteria</taxon>
        <taxon>Candidatus Kueneniibacteriota</taxon>
    </lineage>
</organism>
<dbReference type="InterPro" id="IPR050953">
    <property type="entry name" value="N4_N6_ade-DNA_methylase"/>
</dbReference>
<dbReference type="Pfam" id="PF02384">
    <property type="entry name" value="N6_Mtase"/>
    <property type="match status" value="1"/>
</dbReference>
<keyword evidence="3" id="KW-0808">Transferase</keyword>
<gene>
    <name evidence="6" type="ORF">AUK13_00110</name>
</gene>
<name>A0A1J5F9Q6_9BACT</name>
<dbReference type="GO" id="GO:0003677">
    <property type="term" value="F:DNA binding"/>
    <property type="evidence" value="ECO:0007669"/>
    <property type="project" value="InterPro"/>
</dbReference>